<organism evidence="2">
    <name type="scientific">marine metagenome</name>
    <dbReference type="NCBI Taxonomy" id="408172"/>
    <lineage>
        <taxon>unclassified sequences</taxon>
        <taxon>metagenomes</taxon>
        <taxon>ecological metagenomes</taxon>
    </lineage>
</organism>
<evidence type="ECO:0000313" key="2">
    <source>
        <dbReference type="EMBL" id="SVD17320.1"/>
    </source>
</evidence>
<keyword evidence="1" id="KW-1133">Transmembrane helix</keyword>
<protein>
    <submittedName>
        <fullName evidence="2">Uncharacterized protein</fullName>
    </submittedName>
</protein>
<feature type="transmembrane region" description="Helical" evidence="1">
    <location>
        <begin position="7"/>
        <end position="29"/>
    </location>
</feature>
<feature type="non-terminal residue" evidence="2">
    <location>
        <position position="277"/>
    </location>
</feature>
<sequence>MKSITSINAFLAIIVSMALHCTLLFVVMYTPPVVTEKPREKVFHLELTELGVEEEKYETPSYIEQPSPKLTTPTEQRVKVKAVRELLPTTVQALDIELRETEVLIETASMKKPATRPETIHAPEILSIQPPIELEVTASNIEKLNQIRQQDVPTQINPPQTIIPTEVTELDQTKLTPNDTAQLKVNESTVLPILEPDTPEINVALSPLEKLQSPTTEILRNNLPKERDFVQLLSPIPSQLALSNAPTELPSETIPPNTIISNAAIQTVDPMATVPSP</sequence>
<keyword evidence="1" id="KW-0472">Membrane</keyword>
<dbReference type="AlphaFoldDB" id="A0A382T590"/>
<dbReference type="EMBL" id="UINC01134034">
    <property type="protein sequence ID" value="SVD17320.1"/>
    <property type="molecule type" value="Genomic_DNA"/>
</dbReference>
<name>A0A382T590_9ZZZZ</name>
<proteinExistence type="predicted"/>
<keyword evidence="1" id="KW-0812">Transmembrane</keyword>
<evidence type="ECO:0000256" key="1">
    <source>
        <dbReference type="SAM" id="Phobius"/>
    </source>
</evidence>
<accession>A0A382T590</accession>
<reference evidence="2" key="1">
    <citation type="submission" date="2018-05" db="EMBL/GenBank/DDBJ databases">
        <authorList>
            <person name="Lanie J.A."/>
            <person name="Ng W.-L."/>
            <person name="Kazmierczak K.M."/>
            <person name="Andrzejewski T.M."/>
            <person name="Davidsen T.M."/>
            <person name="Wayne K.J."/>
            <person name="Tettelin H."/>
            <person name="Glass J.I."/>
            <person name="Rusch D."/>
            <person name="Podicherti R."/>
            <person name="Tsui H.-C.T."/>
            <person name="Winkler M.E."/>
        </authorList>
    </citation>
    <scope>NUCLEOTIDE SEQUENCE</scope>
</reference>
<gene>
    <name evidence="2" type="ORF">METZ01_LOCUS370174</name>
</gene>